<evidence type="ECO:0000256" key="3">
    <source>
        <dbReference type="ARBA" id="ARBA00023125"/>
    </source>
</evidence>
<evidence type="ECO:0000256" key="5">
    <source>
        <dbReference type="ARBA" id="ARBA00023242"/>
    </source>
</evidence>
<protein>
    <recommendedName>
        <fullName evidence="6">BHLH domain-containing protein</fullName>
    </recommendedName>
</protein>
<dbReference type="GO" id="GO:0000981">
    <property type="term" value="F:DNA-binding transcription factor activity, RNA polymerase II-specific"/>
    <property type="evidence" value="ECO:0007669"/>
    <property type="project" value="TreeGrafter"/>
</dbReference>
<dbReference type="SUPFAM" id="SSF47459">
    <property type="entry name" value="HLH, helix-loop-helix DNA-binding domain"/>
    <property type="match status" value="1"/>
</dbReference>
<evidence type="ECO:0000313" key="8">
    <source>
        <dbReference type="Proteomes" id="UP001157006"/>
    </source>
</evidence>
<dbReference type="GO" id="GO:0005634">
    <property type="term" value="C:nucleus"/>
    <property type="evidence" value="ECO:0007669"/>
    <property type="project" value="UniProtKB-SubCell"/>
</dbReference>
<evidence type="ECO:0000256" key="4">
    <source>
        <dbReference type="ARBA" id="ARBA00023163"/>
    </source>
</evidence>
<keyword evidence="8" id="KW-1185">Reference proteome</keyword>
<dbReference type="SMART" id="SM00353">
    <property type="entry name" value="HLH"/>
    <property type="match status" value="1"/>
</dbReference>
<reference evidence="7 8" key="1">
    <citation type="submission" date="2023-01" db="EMBL/GenBank/DDBJ databases">
        <authorList>
            <person name="Kreplak J."/>
        </authorList>
    </citation>
    <scope>NUCLEOTIDE SEQUENCE [LARGE SCALE GENOMIC DNA]</scope>
</reference>
<dbReference type="EMBL" id="OX451738">
    <property type="protein sequence ID" value="CAI8604826.1"/>
    <property type="molecule type" value="Genomic_DNA"/>
</dbReference>
<dbReference type="Gene3D" id="4.10.280.10">
    <property type="entry name" value="Helix-loop-helix DNA-binding domain"/>
    <property type="match status" value="1"/>
</dbReference>
<keyword evidence="2" id="KW-0805">Transcription regulation</keyword>
<feature type="domain" description="BHLH" evidence="6">
    <location>
        <begin position="197"/>
        <end position="246"/>
    </location>
</feature>
<gene>
    <name evidence="7" type="ORF">VFH_III152040</name>
</gene>
<evidence type="ECO:0000256" key="2">
    <source>
        <dbReference type="ARBA" id="ARBA00023015"/>
    </source>
</evidence>
<dbReference type="InterPro" id="IPR045843">
    <property type="entry name" value="IND-like"/>
</dbReference>
<dbReference type="Proteomes" id="UP001157006">
    <property type="component" value="Chromosome 3"/>
</dbReference>
<keyword evidence="3" id="KW-0238">DNA-binding</keyword>
<dbReference type="InterPro" id="IPR036638">
    <property type="entry name" value="HLH_DNA-bd_sf"/>
</dbReference>
<name>A0AAV1A3C3_VICFA</name>
<dbReference type="InterPro" id="IPR011598">
    <property type="entry name" value="bHLH_dom"/>
</dbReference>
<comment type="subcellular location">
    <subcellularLocation>
        <location evidence="1">Nucleus</location>
    </subcellularLocation>
</comment>
<dbReference type="Pfam" id="PF00010">
    <property type="entry name" value="HLH"/>
    <property type="match status" value="1"/>
</dbReference>
<dbReference type="GO" id="GO:0048766">
    <property type="term" value="P:root hair initiation"/>
    <property type="evidence" value="ECO:0007669"/>
    <property type="project" value="UniProtKB-ARBA"/>
</dbReference>
<evidence type="ECO:0000313" key="7">
    <source>
        <dbReference type="EMBL" id="CAI8604826.1"/>
    </source>
</evidence>
<evidence type="ECO:0000259" key="6">
    <source>
        <dbReference type="SMART" id="SM00353"/>
    </source>
</evidence>
<keyword evidence="5" id="KW-0539">Nucleus</keyword>
<sequence length="276" mass="31348">MEPTQLISQEWDSLSGQYTAEEADFMTQFLGANTNYSCFPSNVANASHNFMCFSQGSSSSSTDYRDHIFSTITPTNGPYFCHPATDIDSFSMFLSPQYLDDYLIKQISYEGTDHERSCLEPLKLPHSPHNSFQAKREHEMMMLVSEPSSEEDRIKRFRSSNASMELSEGTCPKEPQVSNSLCRKSRAGKVAATDSQSIYARRRRERINERLRMLQTLVPNGTKVDISTMLEEAVQYVKFLQLQIKVLSSDDMWMYAPLAYNGINIGLDLNFSSPTD</sequence>
<proteinExistence type="predicted"/>
<accession>A0AAV1A3C3</accession>
<dbReference type="FunFam" id="4.10.280.10:FF:000022">
    <property type="entry name" value="Basic helix-loop-helix transcription factor"/>
    <property type="match status" value="1"/>
</dbReference>
<dbReference type="GO" id="GO:0000978">
    <property type="term" value="F:RNA polymerase II cis-regulatory region sequence-specific DNA binding"/>
    <property type="evidence" value="ECO:0007669"/>
    <property type="project" value="TreeGrafter"/>
</dbReference>
<evidence type="ECO:0000256" key="1">
    <source>
        <dbReference type="ARBA" id="ARBA00004123"/>
    </source>
</evidence>
<organism evidence="7 8">
    <name type="scientific">Vicia faba</name>
    <name type="common">Broad bean</name>
    <name type="synonym">Faba vulgaris</name>
    <dbReference type="NCBI Taxonomy" id="3906"/>
    <lineage>
        <taxon>Eukaryota</taxon>
        <taxon>Viridiplantae</taxon>
        <taxon>Streptophyta</taxon>
        <taxon>Embryophyta</taxon>
        <taxon>Tracheophyta</taxon>
        <taxon>Spermatophyta</taxon>
        <taxon>Magnoliopsida</taxon>
        <taxon>eudicotyledons</taxon>
        <taxon>Gunneridae</taxon>
        <taxon>Pentapetalae</taxon>
        <taxon>rosids</taxon>
        <taxon>fabids</taxon>
        <taxon>Fabales</taxon>
        <taxon>Fabaceae</taxon>
        <taxon>Papilionoideae</taxon>
        <taxon>50 kb inversion clade</taxon>
        <taxon>NPAAA clade</taxon>
        <taxon>Hologalegina</taxon>
        <taxon>IRL clade</taxon>
        <taxon>Fabeae</taxon>
        <taxon>Vicia</taxon>
    </lineage>
</organism>
<dbReference type="GO" id="GO:0046983">
    <property type="term" value="F:protein dimerization activity"/>
    <property type="evidence" value="ECO:0007669"/>
    <property type="project" value="InterPro"/>
</dbReference>
<dbReference type="PANTHER" id="PTHR16223">
    <property type="entry name" value="TRANSCRIPTION FACTOR BHLH83-RELATED"/>
    <property type="match status" value="1"/>
</dbReference>
<dbReference type="AlphaFoldDB" id="A0AAV1A3C3"/>
<dbReference type="PANTHER" id="PTHR16223:SF338">
    <property type="entry name" value="TRANSCRIPTION FACTOR RSL2"/>
    <property type="match status" value="1"/>
</dbReference>
<keyword evidence="4" id="KW-0804">Transcription</keyword>